<dbReference type="Pfam" id="PF01467">
    <property type="entry name" value="CTP_transf_like"/>
    <property type="match status" value="1"/>
</dbReference>
<name>A0A519BBF0_9DELT</name>
<dbReference type="GO" id="GO:0005975">
    <property type="term" value="P:carbohydrate metabolic process"/>
    <property type="evidence" value="ECO:0007669"/>
    <property type="project" value="InterPro"/>
</dbReference>
<comment type="caution">
    <text evidence="9">The sequence shown here is derived from an EMBL/GenBank/DDBJ whole genome shotgun (WGS) entry which is preliminary data.</text>
</comment>
<dbReference type="NCBIfam" id="TIGR00125">
    <property type="entry name" value="cyt_tran_rel"/>
    <property type="match status" value="1"/>
</dbReference>
<evidence type="ECO:0000256" key="4">
    <source>
        <dbReference type="ARBA" id="ARBA00022741"/>
    </source>
</evidence>
<dbReference type="PANTHER" id="PTHR43793">
    <property type="entry name" value="FAD SYNTHASE"/>
    <property type="match status" value="1"/>
</dbReference>
<keyword evidence="2 9" id="KW-0808">Transferase</keyword>
<evidence type="ECO:0000256" key="2">
    <source>
        <dbReference type="ARBA" id="ARBA00022679"/>
    </source>
</evidence>
<dbReference type="InterPro" id="IPR011914">
    <property type="entry name" value="RfaE_dom_II"/>
</dbReference>
<dbReference type="NCBIfam" id="TIGR02199">
    <property type="entry name" value="rfaE_dom_II"/>
    <property type="match status" value="1"/>
</dbReference>
<evidence type="ECO:0000256" key="5">
    <source>
        <dbReference type="ARBA" id="ARBA00022840"/>
    </source>
</evidence>
<keyword evidence="4" id="KW-0547">Nucleotide-binding</keyword>
<organism evidence="9 10">
    <name type="scientific">Candidatus Acidulodesulfobacterium ferriphilum</name>
    <dbReference type="NCBI Taxonomy" id="2597223"/>
    <lineage>
        <taxon>Bacteria</taxon>
        <taxon>Deltaproteobacteria</taxon>
        <taxon>Candidatus Acidulodesulfobacterales</taxon>
        <taxon>Candidatus Acidulodesulfobacterium</taxon>
    </lineage>
</organism>
<sequence>MAAYTMGKIIEFNNIKKEISRLKKDFKKIVFTNGCFDIIHAGHVSYLNEAKSLGDVLIVGINSDESVKRLKGQDRPIIGETDRAYILANIKPVDYVVIFNEDTPYNLIKEVSPDFLVKGGDYDGKDIVGKDIVETSGGKVVLIDFVKGKSTSGIIKKIKEG</sequence>
<accession>A0A519BBF0</accession>
<keyword evidence="6" id="KW-0119">Carbohydrate metabolism</keyword>
<dbReference type="GO" id="GO:0016779">
    <property type="term" value="F:nucleotidyltransferase activity"/>
    <property type="evidence" value="ECO:0007669"/>
    <property type="project" value="UniProtKB-KW"/>
</dbReference>
<evidence type="ECO:0000259" key="8">
    <source>
        <dbReference type="Pfam" id="PF01467"/>
    </source>
</evidence>
<keyword evidence="5" id="KW-0067">ATP-binding</keyword>
<evidence type="ECO:0000256" key="7">
    <source>
        <dbReference type="ARBA" id="ARBA00047428"/>
    </source>
</evidence>
<dbReference type="SUPFAM" id="SSF52374">
    <property type="entry name" value="Nucleotidylyl transferase"/>
    <property type="match status" value="1"/>
</dbReference>
<reference evidence="9 10" key="1">
    <citation type="submission" date="2019-01" db="EMBL/GenBank/DDBJ databases">
        <title>Insights into ecological role of a new deltaproteobacterial order Candidatus Sinidesulfobacterales (Sva0485) by metagenomics and metatranscriptomics.</title>
        <authorList>
            <person name="Tan S."/>
            <person name="Liu J."/>
            <person name="Fang Y."/>
            <person name="Hedlund B.P."/>
            <person name="Lian Z.H."/>
            <person name="Huang L.Y."/>
            <person name="Li J.T."/>
            <person name="Huang L.N."/>
            <person name="Li W.J."/>
            <person name="Jiang H.C."/>
            <person name="Dong H.L."/>
            <person name="Shu W.S."/>
        </authorList>
    </citation>
    <scope>NUCLEOTIDE SEQUENCE [LARGE SCALE GENOMIC DNA]</scope>
    <source>
        <strain evidence="9">AP3</strain>
    </source>
</reference>
<dbReference type="GO" id="GO:0016773">
    <property type="term" value="F:phosphotransferase activity, alcohol group as acceptor"/>
    <property type="evidence" value="ECO:0007669"/>
    <property type="project" value="InterPro"/>
</dbReference>
<dbReference type="Proteomes" id="UP000320813">
    <property type="component" value="Unassembled WGS sequence"/>
</dbReference>
<dbReference type="PANTHER" id="PTHR43793:SF2">
    <property type="entry name" value="BIFUNCTIONAL PROTEIN HLDE"/>
    <property type="match status" value="1"/>
</dbReference>
<comment type="catalytic activity">
    <reaction evidence="7">
        <text>D-glycero-beta-D-manno-heptose 1-phosphate + ATP + H(+) = ADP-D-glycero-beta-D-manno-heptose + diphosphate</text>
        <dbReference type="Rhea" id="RHEA:27465"/>
        <dbReference type="ChEBI" id="CHEBI:15378"/>
        <dbReference type="ChEBI" id="CHEBI:30616"/>
        <dbReference type="ChEBI" id="CHEBI:33019"/>
        <dbReference type="ChEBI" id="CHEBI:59967"/>
        <dbReference type="ChEBI" id="CHEBI:61593"/>
        <dbReference type="EC" id="2.7.7.70"/>
    </reaction>
</comment>
<dbReference type="InterPro" id="IPR004821">
    <property type="entry name" value="Cyt_trans-like"/>
</dbReference>
<dbReference type="InterPro" id="IPR014729">
    <property type="entry name" value="Rossmann-like_a/b/a_fold"/>
</dbReference>
<evidence type="ECO:0000256" key="3">
    <source>
        <dbReference type="ARBA" id="ARBA00022695"/>
    </source>
</evidence>
<dbReference type="Gene3D" id="3.40.50.620">
    <property type="entry name" value="HUPs"/>
    <property type="match status" value="1"/>
</dbReference>
<dbReference type="GO" id="GO:0005524">
    <property type="term" value="F:ATP binding"/>
    <property type="evidence" value="ECO:0007669"/>
    <property type="project" value="UniProtKB-KW"/>
</dbReference>
<proteinExistence type="predicted"/>
<feature type="domain" description="Cytidyltransferase-like" evidence="8">
    <location>
        <begin position="31"/>
        <end position="123"/>
    </location>
</feature>
<evidence type="ECO:0000313" key="9">
    <source>
        <dbReference type="EMBL" id="RZD14605.1"/>
    </source>
</evidence>
<dbReference type="AlphaFoldDB" id="A0A519BBF0"/>
<protein>
    <recommendedName>
        <fullName evidence="1">D-glycero-beta-D-manno-heptose 1-phosphate adenylyltransferase</fullName>
        <ecNumber evidence="1">2.7.7.70</ecNumber>
    </recommendedName>
</protein>
<evidence type="ECO:0000256" key="6">
    <source>
        <dbReference type="ARBA" id="ARBA00023277"/>
    </source>
</evidence>
<evidence type="ECO:0000313" key="10">
    <source>
        <dbReference type="Proteomes" id="UP000320813"/>
    </source>
</evidence>
<dbReference type="InterPro" id="IPR050385">
    <property type="entry name" value="Archaeal_FAD_synthase"/>
</dbReference>
<keyword evidence="3 9" id="KW-0548">Nucleotidyltransferase</keyword>
<dbReference type="EMBL" id="SGBD01000002">
    <property type="protein sequence ID" value="RZD14605.1"/>
    <property type="molecule type" value="Genomic_DNA"/>
</dbReference>
<evidence type="ECO:0000256" key="1">
    <source>
        <dbReference type="ARBA" id="ARBA00012519"/>
    </source>
</evidence>
<gene>
    <name evidence="9" type="primary">rfaE2</name>
    <name evidence="9" type="ORF">EVJ47_05405</name>
</gene>
<dbReference type="EC" id="2.7.7.70" evidence="1"/>